<dbReference type="Proteomes" id="UP000676169">
    <property type="component" value="Chromosome"/>
</dbReference>
<keyword evidence="3" id="KW-0732">Signal</keyword>
<sequence>MIPTSLSGNPRVVPLLHRIHLPRVRRWAGAALGLLLATSAPQAQAARNILFLIADDLGFDSSSLTATPAANVSLPPTPNIDALGASGVTFTHAYARPTCSATRATLLTGRHGFRTGVGVALSGAKPGLRDDEYTLPRAFAANAPDYALASFGKWHLANGANTPLTVGGWPYFAGFNAPGVASYTNWSKITNGVTATSTVYSTTDQVNEAVGFINTQTQQNKPWLAWVAFNAPHSPFHKPPVNLLAGITKYTSLSGTTAHINANQRLYFEAMMVALDTEIGRLLQSVDRSNTDIIFVGDNGTENAVIQPPFKYAAENHAKFTVFEGGVRVPLVITGPDVAYIGKNDSLVSTVDIWATIQELAGIDVDATIPAGVTVDSKSLVPLIKENVIRSGDLFDEQFNQSAAADGQTLRDERYKLIRFDSQVERFYDLQNDPYENTNLLASTLTADAAAHYKSLKRKFQNYLALPNAATTRDPFPFPVNGSNNVTPDSFSLDFSYSQLRTNAIYTLWRTPDLGDPLKWEQVGSLPVSGVASGTLGTVNATLTDPQANGGSYFYQVVPSRW</sequence>
<comment type="similarity">
    <text evidence="1">Belongs to the sulfatase family.</text>
</comment>
<evidence type="ECO:0000313" key="5">
    <source>
        <dbReference type="EMBL" id="QUE50614.1"/>
    </source>
</evidence>
<dbReference type="EMBL" id="CP073100">
    <property type="protein sequence ID" value="QUE50614.1"/>
    <property type="molecule type" value="Genomic_DNA"/>
</dbReference>
<keyword evidence="2 5" id="KW-0378">Hydrolase</keyword>
<protein>
    <submittedName>
        <fullName evidence="5">Sulfatase-like hydrolase/transferase</fullName>
    </submittedName>
</protein>
<proteinExistence type="inferred from homology"/>
<reference evidence="5" key="1">
    <citation type="submission" date="2021-04" db="EMBL/GenBank/DDBJ databases">
        <title>Luteolibacter sp. 32A isolated from the skin of an Anderson's salamander (Ambystoma andersonii).</title>
        <authorList>
            <person name="Spergser J."/>
            <person name="Busse H.-J."/>
        </authorList>
    </citation>
    <scope>NUCLEOTIDE SEQUENCE</scope>
    <source>
        <strain evidence="5">32A</strain>
    </source>
</reference>
<keyword evidence="6" id="KW-1185">Reference proteome</keyword>
<evidence type="ECO:0000256" key="2">
    <source>
        <dbReference type="ARBA" id="ARBA00022801"/>
    </source>
</evidence>
<dbReference type="PANTHER" id="PTHR42693:SF53">
    <property type="entry name" value="ENDO-4-O-SULFATASE"/>
    <property type="match status" value="1"/>
</dbReference>
<organism evidence="5 6">
    <name type="scientific">Luteolibacter ambystomatis</name>
    <dbReference type="NCBI Taxonomy" id="2824561"/>
    <lineage>
        <taxon>Bacteria</taxon>
        <taxon>Pseudomonadati</taxon>
        <taxon>Verrucomicrobiota</taxon>
        <taxon>Verrucomicrobiia</taxon>
        <taxon>Verrucomicrobiales</taxon>
        <taxon>Verrucomicrobiaceae</taxon>
        <taxon>Luteolibacter</taxon>
    </lineage>
</organism>
<dbReference type="InterPro" id="IPR050738">
    <property type="entry name" value="Sulfatase"/>
</dbReference>
<gene>
    <name evidence="5" type="ORF">KBB96_17335</name>
</gene>
<dbReference type="KEGG" id="lamb:KBB96_17335"/>
<dbReference type="PANTHER" id="PTHR42693">
    <property type="entry name" value="ARYLSULFATASE FAMILY MEMBER"/>
    <property type="match status" value="1"/>
</dbReference>
<name>A0A975G786_9BACT</name>
<dbReference type="AlphaFoldDB" id="A0A975G786"/>
<dbReference type="GO" id="GO:0004065">
    <property type="term" value="F:arylsulfatase activity"/>
    <property type="evidence" value="ECO:0007669"/>
    <property type="project" value="TreeGrafter"/>
</dbReference>
<feature type="signal peptide" evidence="3">
    <location>
        <begin position="1"/>
        <end position="45"/>
    </location>
</feature>
<dbReference type="SUPFAM" id="SSF53649">
    <property type="entry name" value="Alkaline phosphatase-like"/>
    <property type="match status" value="1"/>
</dbReference>
<accession>A0A975G786</accession>
<evidence type="ECO:0000256" key="3">
    <source>
        <dbReference type="SAM" id="SignalP"/>
    </source>
</evidence>
<dbReference type="InterPro" id="IPR000917">
    <property type="entry name" value="Sulfatase_N"/>
</dbReference>
<dbReference type="InterPro" id="IPR017850">
    <property type="entry name" value="Alkaline_phosphatase_core_sf"/>
</dbReference>
<feature type="chain" id="PRO_5037018494" evidence="3">
    <location>
        <begin position="46"/>
        <end position="562"/>
    </location>
</feature>
<dbReference type="Pfam" id="PF00884">
    <property type="entry name" value="Sulfatase"/>
    <property type="match status" value="1"/>
</dbReference>
<feature type="domain" description="Sulfatase N-terminal" evidence="4">
    <location>
        <begin position="47"/>
        <end position="363"/>
    </location>
</feature>
<dbReference type="RefSeq" id="WP_211630754.1">
    <property type="nucleotide sequence ID" value="NZ_CP073100.1"/>
</dbReference>
<evidence type="ECO:0000313" key="6">
    <source>
        <dbReference type="Proteomes" id="UP000676169"/>
    </source>
</evidence>
<dbReference type="Gene3D" id="3.40.720.10">
    <property type="entry name" value="Alkaline Phosphatase, subunit A"/>
    <property type="match status" value="2"/>
</dbReference>
<evidence type="ECO:0000259" key="4">
    <source>
        <dbReference type="Pfam" id="PF00884"/>
    </source>
</evidence>
<evidence type="ECO:0000256" key="1">
    <source>
        <dbReference type="ARBA" id="ARBA00008779"/>
    </source>
</evidence>